<reference evidence="1 2" key="1">
    <citation type="journal article" date="2022" name="DNA Res.">
        <title>Chromosomal-level genome assembly of the orchid tree Bauhinia variegata (Leguminosae; Cercidoideae) supports the allotetraploid origin hypothesis of Bauhinia.</title>
        <authorList>
            <person name="Zhong Y."/>
            <person name="Chen Y."/>
            <person name="Zheng D."/>
            <person name="Pang J."/>
            <person name="Liu Y."/>
            <person name="Luo S."/>
            <person name="Meng S."/>
            <person name="Qian L."/>
            <person name="Wei D."/>
            <person name="Dai S."/>
            <person name="Zhou R."/>
        </authorList>
    </citation>
    <scope>NUCLEOTIDE SEQUENCE [LARGE SCALE GENOMIC DNA]</scope>
    <source>
        <strain evidence="1">BV-YZ2020</strain>
    </source>
</reference>
<comment type="caution">
    <text evidence="1">The sequence shown here is derived from an EMBL/GenBank/DDBJ whole genome shotgun (WGS) entry which is preliminary data.</text>
</comment>
<organism evidence="1 2">
    <name type="scientific">Bauhinia variegata</name>
    <name type="common">Purple orchid tree</name>
    <name type="synonym">Phanera variegata</name>
    <dbReference type="NCBI Taxonomy" id="167791"/>
    <lineage>
        <taxon>Eukaryota</taxon>
        <taxon>Viridiplantae</taxon>
        <taxon>Streptophyta</taxon>
        <taxon>Embryophyta</taxon>
        <taxon>Tracheophyta</taxon>
        <taxon>Spermatophyta</taxon>
        <taxon>Magnoliopsida</taxon>
        <taxon>eudicotyledons</taxon>
        <taxon>Gunneridae</taxon>
        <taxon>Pentapetalae</taxon>
        <taxon>rosids</taxon>
        <taxon>fabids</taxon>
        <taxon>Fabales</taxon>
        <taxon>Fabaceae</taxon>
        <taxon>Cercidoideae</taxon>
        <taxon>Cercideae</taxon>
        <taxon>Bauhiniinae</taxon>
        <taxon>Bauhinia</taxon>
    </lineage>
</organism>
<dbReference type="Proteomes" id="UP000828941">
    <property type="component" value="Chromosome 11"/>
</dbReference>
<evidence type="ECO:0000313" key="2">
    <source>
        <dbReference type="Proteomes" id="UP000828941"/>
    </source>
</evidence>
<accession>A0ACB9LPW7</accession>
<dbReference type="EMBL" id="CM039436">
    <property type="protein sequence ID" value="KAI4313381.1"/>
    <property type="molecule type" value="Genomic_DNA"/>
</dbReference>
<protein>
    <submittedName>
        <fullName evidence="1">Uncharacterized protein</fullName>
    </submittedName>
</protein>
<gene>
    <name evidence="1" type="ORF">L6164_026368</name>
</gene>
<sequence>MESGFEVQQHKKTRVWLGTFTHAEIATTAYDVAALAFRGDFAPLNFPNAATSLPRLDSHKPIPLEQFNSLLRKQLRSTFL</sequence>
<evidence type="ECO:0000313" key="1">
    <source>
        <dbReference type="EMBL" id="KAI4313381.1"/>
    </source>
</evidence>
<proteinExistence type="predicted"/>
<name>A0ACB9LPW7_BAUVA</name>
<keyword evidence="2" id="KW-1185">Reference proteome</keyword>